<keyword evidence="1" id="KW-0175">Coiled coil</keyword>
<evidence type="ECO:0000256" key="1">
    <source>
        <dbReference type="SAM" id="Coils"/>
    </source>
</evidence>
<feature type="coiled-coil region" evidence="1">
    <location>
        <begin position="628"/>
        <end position="658"/>
    </location>
</feature>
<feature type="compositionally biased region" description="Basic and acidic residues" evidence="2">
    <location>
        <begin position="852"/>
        <end position="867"/>
    </location>
</feature>
<feature type="domain" description="DUF4795" evidence="3">
    <location>
        <begin position="500"/>
        <end position="697"/>
    </location>
</feature>
<dbReference type="Pfam" id="PF16043">
    <property type="entry name" value="DUF4795"/>
    <property type="match status" value="1"/>
</dbReference>
<evidence type="ECO:0000313" key="4">
    <source>
        <dbReference type="EMBL" id="KAF7423754.1"/>
    </source>
</evidence>
<sequence>MAAKTAKAQVHRAANDEATSLHVSLPQMLDLALGTPEVGAVNLNILHNFLHVLLHQINLRTTKVEYRGEDAKRIKTMVASAKAGPSLHLHEYSITDGSGKVKQRIHSTDQVTVNVDVFTDEDHKNAGQTSASAPVTPRNKKNTKVADDTVIKKTKGVKQQITSGSEGEYENVIFIEPIVDGATPSALAFKKLEQSVGRLEQRFEALDELSTNPELVERLKGNITDPLTDMWNIININKRLDATEQGMEKLTSMVQDVMKTGVNLETVGVHVNISNDVENRNIQRNNPNSANTNETNLHTNNEETNVTNNHPENNPGNHPENNPGNHPENNPGNNPENHPENHTENHLENHSENHSENHPVESEEVKTEEIPPTNNNQINSETSESRNEKIETCLRNIHDVETKMDNALARIEERLHALETREGIVDTTPTVEGESAPDKSLDEENKRKIHICLENVEDLRTTFDNNFTNIEARLQKLEKEGDELTEKLKDVAKPSETGDGDLNELVSKIQDIQEDMRKLNETADRLMGDTEDREMNLNAMLEQIELLKTIKADKEDLEDALADKADAHIVNRKVSHDQFNAACDDLTRGLEEAISKLGKQESIWQQSLDEVQKEIEGKVDKIEITPLREFVNNRLKSLQEKMKRLAEIRREAEAAGTKKLLRDVQCISCDKEVVMRTEETGKFEAPLMPCTMSMKPYLTYELDQVRKQQRKLPHSRNMIQFEAAVLEETKKMKTVKEESCVKSPRDHLCNRYCGGSHTITTPQQRVMRMGHFLAQWGPESIQLTDGMIQGTDGKMYRSRPLPPKYDVCGGIVPCPAVEAIQTQETSKCGNMSQTWQTARSIPSARKGNSGRTTEKKKEVCPGVSTEHEHNVMPLKPVNKVALEVQSTTQA</sequence>
<dbReference type="EMBL" id="JACSDY010000007">
    <property type="protein sequence ID" value="KAF7423754.1"/>
    <property type="molecule type" value="Genomic_DNA"/>
</dbReference>
<feature type="compositionally biased region" description="Polar residues" evidence="2">
    <location>
        <begin position="372"/>
        <end position="382"/>
    </location>
</feature>
<dbReference type="Proteomes" id="UP000600918">
    <property type="component" value="Unassembled WGS sequence"/>
</dbReference>
<accession>A0A834U9N4</accession>
<dbReference type="PANTHER" id="PTHR47080:SF1">
    <property type="entry name" value="CHROMOSOME 16 OPEN READING FRAME 96"/>
    <property type="match status" value="1"/>
</dbReference>
<organism evidence="4 5">
    <name type="scientific">Vespula pensylvanica</name>
    <name type="common">Western yellow jacket</name>
    <name type="synonym">Wasp</name>
    <dbReference type="NCBI Taxonomy" id="30213"/>
    <lineage>
        <taxon>Eukaryota</taxon>
        <taxon>Metazoa</taxon>
        <taxon>Ecdysozoa</taxon>
        <taxon>Arthropoda</taxon>
        <taxon>Hexapoda</taxon>
        <taxon>Insecta</taxon>
        <taxon>Pterygota</taxon>
        <taxon>Neoptera</taxon>
        <taxon>Endopterygota</taxon>
        <taxon>Hymenoptera</taxon>
        <taxon>Apocrita</taxon>
        <taxon>Aculeata</taxon>
        <taxon>Vespoidea</taxon>
        <taxon>Vespidae</taxon>
        <taxon>Vespinae</taxon>
        <taxon>Vespula</taxon>
    </lineage>
</organism>
<feature type="compositionally biased region" description="Polar residues" evidence="2">
    <location>
        <begin position="831"/>
        <end position="840"/>
    </location>
</feature>
<feature type="region of interest" description="Disordered" evidence="2">
    <location>
        <begin position="123"/>
        <end position="145"/>
    </location>
</feature>
<reference evidence="4" key="1">
    <citation type="journal article" date="2020" name="G3 (Bethesda)">
        <title>High-Quality Assemblies for Three Invasive Social Wasps from the &lt;i&gt;Vespula&lt;/i&gt; Genus.</title>
        <authorList>
            <person name="Harrop T.W.R."/>
            <person name="Guhlin J."/>
            <person name="McLaughlin G.M."/>
            <person name="Permina E."/>
            <person name="Stockwell P."/>
            <person name="Gilligan J."/>
            <person name="Le Lec M.F."/>
            <person name="Gruber M.A.M."/>
            <person name="Quinn O."/>
            <person name="Lovegrove M."/>
            <person name="Duncan E.J."/>
            <person name="Remnant E.J."/>
            <person name="Van Eeckhoven J."/>
            <person name="Graham B."/>
            <person name="Knapp R.A."/>
            <person name="Langford K.W."/>
            <person name="Kronenberg Z."/>
            <person name="Press M.O."/>
            <person name="Eacker S.M."/>
            <person name="Wilson-Rankin E.E."/>
            <person name="Purcell J."/>
            <person name="Lester P.J."/>
            <person name="Dearden P.K."/>
        </authorList>
    </citation>
    <scope>NUCLEOTIDE SEQUENCE</scope>
    <source>
        <strain evidence="4">Volc-1</strain>
    </source>
</reference>
<dbReference type="PANTHER" id="PTHR47080">
    <property type="entry name" value="CHROMOSOME 16 OPEN READING FRAME 96"/>
    <property type="match status" value="1"/>
</dbReference>
<feature type="region of interest" description="Disordered" evidence="2">
    <location>
        <begin position="831"/>
        <end position="867"/>
    </location>
</feature>
<gene>
    <name evidence="4" type="ORF">H0235_009037</name>
</gene>
<feature type="coiled-coil region" evidence="1">
    <location>
        <begin position="460"/>
        <end position="567"/>
    </location>
</feature>
<feature type="compositionally biased region" description="Low complexity" evidence="2">
    <location>
        <begin position="285"/>
        <end position="336"/>
    </location>
</feature>
<comment type="caution">
    <text evidence="4">The sequence shown here is derived from an EMBL/GenBank/DDBJ whole genome shotgun (WGS) entry which is preliminary data.</text>
</comment>
<evidence type="ECO:0000259" key="3">
    <source>
        <dbReference type="Pfam" id="PF16043"/>
    </source>
</evidence>
<feature type="compositionally biased region" description="Basic and acidic residues" evidence="2">
    <location>
        <begin position="337"/>
        <end position="369"/>
    </location>
</feature>
<dbReference type="AlphaFoldDB" id="A0A834U9N4"/>
<protein>
    <recommendedName>
        <fullName evidence="3">DUF4795 domain-containing protein</fullName>
    </recommendedName>
</protein>
<feature type="region of interest" description="Disordered" evidence="2">
    <location>
        <begin position="278"/>
        <end position="387"/>
    </location>
</feature>
<evidence type="ECO:0000313" key="5">
    <source>
        <dbReference type="Proteomes" id="UP000600918"/>
    </source>
</evidence>
<evidence type="ECO:0000256" key="2">
    <source>
        <dbReference type="SAM" id="MobiDB-lite"/>
    </source>
</evidence>
<dbReference type="InterPro" id="IPR032013">
    <property type="entry name" value="DUF4795"/>
</dbReference>
<keyword evidence="5" id="KW-1185">Reference proteome</keyword>
<dbReference type="OrthoDB" id="5981048at2759"/>
<proteinExistence type="predicted"/>
<name>A0A834U9N4_VESPE</name>